<dbReference type="EMBL" id="MGKP01000027">
    <property type="protein sequence ID" value="OGN27798.1"/>
    <property type="molecule type" value="Genomic_DNA"/>
</dbReference>
<name>A0A1F8GT23_9BACT</name>
<reference evidence="3 4" key="1">
    <citation type="journal article" date="2016" name="Nat. Commun.">
        <title>Thousands of microbial genomes shed light on interconnected biogeochemical processes in an aquifer system.</title>
        <authorList>
            <person name="Anantharaman K."/>
            <person name="Brown C.T."/>
            <person name="Hug L.A."/>
            <person name="Sharon I."/>
            <person name="Castelle C.J."/>
            <person name="Probst A.J."/>
            <person name="Thomas B.C."/>
            <person name="Singh A."/>
            <person name="Wilkins M.J."/>
            <person name="Karaoz U."/>
            <person name="Brodie E.L."/>
            <person name="Williams K.H."/>
            <person name="Hubbard S.S."/>
            <person name="Banfield J.F."/>
        </authorList>
    </citation>
    <scope>NUCLEOTIDE SEQUENCE [LARGE SCALE GENOMIC DNA]</scope>
</reference>
<evidence type="ECO:0000256" key="1">
    <source>
        <dbReference type="SAM" id="MobiDB-lite"/>
    </source>
</evidence>
<keyword evidence="2" id="KW-0812">Transmembrane</keyword>
<gene>
    <name evidence="3" type="ORF">A3A33_00485</name>
</gene>
<evidence type="ECO:0008006" key="5">
    <source>
        <dbReference type="Google" id="ProtNLM"/>
    </source>
</evidence>
<proteinExistence type="predicted"/>
<feature type="region of interest" description="Disordered" evidence="1">
    <location>
        <begin position="245"/>
        <end position="312"/>
    </location>
</feature>
<dbReference type="STRING" id="1802701.A3A33_00485"/>
<dbReference type="Proteomes" id="UP000179047">
    <property type="component" value="Unassembled WGS sequence"/>
</dbReference>
<evidence type="ECO:0000313" key="3">
    <source>
        <dbReference type="EMBL" id="OGN27798.1"/>
    </source>
</evidence>
<protein>
    <recommendedName>
        <fullName evidence="5">Baseplate protein J-like domain-containing protein</fullName>
    </recommendedName>
</protein>
<sequence length="726" mass="78431">MASTKIIHVQKNDSFDEVFDLFKVAQAQEVIFIFPRGTMFGRDDGYFKAIKDEADQSGKLVSVMTTDPIVAKLTASYGFSLLEAPSRKPRTISHPAGIPPPAQMPARLSPEHLVEEPQRTTPFEAYAQAASAEAQEQHAAIEEEIASPSTVIDIGSVRSDEEAADISIRLDEDSPIAELAAVRRGVKPKARSVPAPIASSNTTRKLRDIFFQRDEQDVVVEGSAEQDVSIPVRTGKGRPVIIVPGEEPAEELSKPSMQDDQPEESDEKRSEEPVLKPLHELSSHESEQVTATRPAPAMQNPPSKEPEMPRNSPLRTDIEKLWAEEAARRGVESSEDSSQQNVGKKIKVSRSFLKIAGIIVAVLIVVAGALAYASVGTAKVVVHPRTKDLNIILKITASSDIAKTDVDHNKIPGQRFAIQKEVKGSYPTSTEKEVALKAHGTITISNSEKDTQKLVATTRFESDAGKIFRIIQEVIVPSATTVNGATVPGKVTVVVYADAPGQDYNIAASSFTLPGLKGTPRFSTITAKSAAAMIGGVVGKAKVVSEQDILHATESLKKDLHNQLVTDAKQQIGSLAMVASPSVVFDPISLNAQMGEATDALQATLKGTMTIIAFQPTDVRAVIDQYVKNNSNMGVIQDGLVVTYVNGTLDKDGKTTSFDTKVSGHAAVALDKDAILKNIQGMSEAQIRDFFQKNADVESARILLSPFWIRSIPKDPKKITLELTTN</sequence>
<accession>A0A1F8GT23</accession>
<evidence type="ECO:0000256" key="2">
    <source>
        <dbReference type="SAM" id="Phobius"/>
    </source>
</evidence>
<feature type="compositionally biased region" description="Basic and acidic residues" evidence="1">
    <location>
        <begin position="266"/>
        <end position="287"/>
    </location>
</feature>
<keyword evidence="2" id="KW-0472">Membrane</keyword>
<organism evidence="3 4">
    <name type="scientific">Candidatus Yanofskybacteria bacterium RIFCSPLOWO2_01_FULL_49_25</name>
    <dbReference type="NCBI Taxonomy" id="1802701"/>
    <lineage>
        <taxon>Bacteria</taxon>
        <taxon>Candidatus Yanofskyibacteriota</taxon>
    </lineage>
</organism>
<feature type="transmembrane region" description="Helical" evidence="2">
    <location>
        <begin position="352"/>
        <end position="375"/>
    </location>
</feature>
<keyword evidence="2" id="KW-1133">Transmembrane helix</keyword>
<evidence type="ECO:0000313" key="4">
    <source>
        <dbReference type="Proteomes" id="UP000179047"/>
    </source>
</evidence>
<dbReference type="AlphaFoldDB" id="A0A1F8GT23"/>
<comment type="caution">
    <text evidence="3">The sequence shown here is derived from an EMBL/GenBank/DDBJ whole genome shotgun (WGS) entry which is preliminary data.</text>
</comment>